<evidence type="ECO:0000313" key="2">
    <source>
        <dbReference type="EMBL" id="MBM2619919.1"/>
    </source>
</evidence>
<gene>
    <name evidence="2" type="ORF">JIG36_30845</name>
</gene>
<keyword evidence="3" id="KW-1185">Reference proteome</keyword>
<dbReference type="InterPro" id="IPR029063">
    <property type="entry name" value="SAM-dependent_MTases_sf"/>
</dbReference>
<proteinExistence type="predicted"/>
<keyword evidence="2" id="KW-0489">Methyltransferase</keyword>
<dbReference type="EMBL" id="JAENHP010000012">
    <property type="protein sequence ID" value="MBM2619919.1"/>
    <property type="molecule type" value="Genomic_DNA"/>
</dbReference>
<keyword evidence="2" id="KW-0808">Transferase</keyword>
<feature type="domain" description="Methyltransferase type 11" evidence="1">
    <location>
        <begin position="40"/>
        <end position="127"/>
    </location>
</feature>
<dbReference type="Proteomes" id="UP000632138">
    <property type="component" value="Unassembled WGS sequence"/>
</dbReference>
<dbReference type="Pfam" id="PF08241">
    <property type="entry name" value="Methyltransf_11"/>
    <property type="match status" value="1"/>
</dbReference>
<protein>
    <submittedName>
        <fullName evidence="2">Class I SAM-dependent methyltransferase</fullName>
    </submittedName>
</protein>
<dbReference type="CDD" id="cd02440">
    <property type="entry name" value="AdoMet_MTases"/>
    <property type="match status" value="1"/>
</dbReference>
<dbReference type="GO" id="GO:0008168">
    <property type="term" value="F:methyltransferase activity"/>
    <property type="evidence" value="ECO:0007669"/>
    <property type="project" value="UniProtKB-KW"/>
</dbReference>
<comment type="caution">
    <text evidence="2">The sequence shown here is derived from an EMBL/GenBank/DDBJ whole genome shotgun (WGS) entry which is preliminary data.</text>
</comment>
<name>A0ABS2AJA2_9ACTN</name>
<reference evidence="2 3" key="1">
    <citation type="submission" date="2021-01" db="EMBL/GenBank/DDBJ databases">
        <title>Actinoplanes sp. nov. LDG1-06 isolated from lichen.</title>
        <authorList>
            <person name="Saeng-In P."/>
            <person name="Phongsopitanun W."/>
            <person name="Kanchanasin P."/>
            <person name="Yuki M."/>
            <person name="Kudo T."/>
            <person name="Ohkuma M."/>
            <person name="Tanasupawat S."/>
        </authorList>
    </citation>
    <scope>NUCLEOTIDE SEQUENCE [LARGE SCALE GENOMIC DNA]</scope>
    <source>
        <strain evidence="2 3">LDG1-06</strain>
    </source>
</reference>
<organism evidence="2 3">
    <name type="scientific">Paractinoplanes ovalisporus</name>
    <dbReference type="NCBI Taxonomy" id="2810368"/>
    <lineage>
        <taxon>Bacteria</taxon>
        <taxon>Bacillati</taxon>
        <taxon>Actinomycetota</taxon>
        <taxon>Actinomycetes</taxon>
        <taxon>Micromonosporales</taxon>
        <taxon>Micromonosporaceae</taxon>
        <taxon>Paractinoplanes</taxon>
    </lineage>
</organism>
<accession>A0ABS2AJA2</accession>
<sequence length="256" mass="28219">MRKRGTVFGEVADHYDRVRPGYPEALADELLSRAGAGPVLEVGAGTGKATRLFARPGVELTCVEPDARMAEVLRRNVPAADVVVSTFEEWRPVRAYGLLVSGQAWHWVDPARRADLAFGALAPGGLFAPFWNVFLVADPALHAALAEVDARHDLTGRTSHRMNAADQGPLGSFEEEWADLNLSDGRFTELETRRYESALTYDAPSYRDYLLSTSLYRMLDPLTADVVLTETIDVLHRFGGTIEFRVCTDVALARRG</sequence>
<evidence type="ECO:0000313" key="3">
    <source>
        <dbReference type="Proteomes" id="UP000632138"/>
    </source>
</evidence>
<dbReference type="Gene3D" id="3.40.50.150">
    <property type="entry name" value="Vaccinia Virus protein VP39"/>
    <property type="match status" value="1"/>
</dbReference>
<dbReference type="InterPro" id="IPR013216">
    <property type="entry name" value="Methyltransf_11"/>
</dbReference>
<dbReference type="SUPFAM" id="SSF53335">
    <property type="entry name" value="S-adenosyl-L-methionine-dependent methyltransferases"/>
    <property type="match status" value="1"/>
</dbReference>
<dbReference type="RefSeq" id="WP_203379889.1">
    <property type="nucleotide sequence ID" value="NZ_JAENHP010000012.1"/>
</dbReference>
<dbReference type="GO" id="GO:0032259">
    <property type="term" value="P:methylation"/>
    <property type="evidence" value="ECO:0007669"/>
    <property type="project" value="UniProtKB-KW"/>
</dbReference>
<evidence type="ECO:0000259" key="1">
    <source>
        <dbReference type="Pfam" id="PF08241"/>
    </source>
</evidence>